<dbReference type="STRING" id="644358.A0A0C4DK19"/>
<dbReference type="EMBL" id="GL876966">
    <property type="protein sequence ID" value="KLU80986.1"/>
    <property type="molecule type" value="Genomic_DNA"/>
</dbReference>
<evidence type="ECO:0000256" key="2">
    <source>
        <dbReference type="ARBA" id="ARBA00023043"/>
    </source>
</evidence>
<proteinExistence type="predicted"/>
<keyword evidence="6" id="KW-1185">Reference proteome</keyword>
<gene>
    <name evidence="4" type="ORF">MAPG_00082</name>
</gene>
<feature type="repeat" description="ANK" evidence="3">
    <location>
        <begin position="59"/>
        <end position="85"/>
    </location>
</feature>
<dbReference type="PROSITE" id="PS50297">
    <property type="entry name" value="ANK_REP_REGION"/>
    <property type="match status" value="1"/>
</dbReference>
<dbReference type="OrthoDB" id="20872at2759"/>
<dbReference type="Gene3D" id="1.25.40.20">
    <property type="entry name" value="Ankyrin repeat-containing domain"/>
    <property type="match status" value="1"/>
</dbReference>
<dbReference type="PANTHER" id="PTHR24201:SF16">
    <property type="entry name" value="ANKYRIN-1-LIKE-RELATED"/>
    <property type="match status" value="1"/>
</dbReference>
<dbReference type="InterPro" id="IPR036770">
    <property type="entry name" value="Ankyrin_rpt-contain_sf"/>
</dbReference>
<dbReference type="PANTHER" id="PTHR24201">
    <property type="entry name" value="ANK_REP_REGION DOMAIN-CONTAINING PROTEIN"/>
    <property type="match status" value="1"/>
</dbReference>
<dbReference type="EnsemblFungi" id="MAPG_00082T0">
    <property type="protein sequence ID" value="MAPG_00082T0"/>
    <property type="gene ID" value="MAPG_00082"/>
</dbReference>
<dbReference type="SMART" id="SM00248">
    <property type="entry name" value="ANK"/>
    <property type="match status" value="2"/>
</dbReference>
<reference evidence="4" key="3">
    <citation type="submission" date="2011-03" db="EMBL/GenBank/DDBJ databases">
        <title>Annotation of Magnaporthe poae ATCC 64411.</title>
        <authorList>
            <person name="Ma L.-J."/>
            <person name="Dead R."/>
            <person name="Young S.K."/>
            <person name="Zeng Q."/>
            <person name="Gargeya S."/>
            <person name="Fitzgerald M."/>
            <person name="Haas B."/>
            <person name="Abouelleil A."/>
            <person name="Alvarado L."/>
            <person name="Arachchi H.M."/>
            <person name="Berlin A."/>
            <person name="Brown A."/>
            <person name="Chapman S.B."/>
            <person name="Chen Z."/>
            <person name="Dunbar C."/>
            <person name="Freedman E."/>
            <person name="Gearin G."/>
            <person name="Gellesch M."/>
            <person name="Goldberg J."/>
            <person name="Griggs A."/>
            <person name="Gujja S."/>
            <person name="Heiman D."/>
            <person name="Howarth C."/>
            <person name="Larson L."/>
            <person name="Lui A."/>
            <person name="MacDonald P.J.P."/>
            <person name="Mehta T."/>
            <person name="Montmayeur A."/>
            <person name="Murphy C."/>
            <person name="Neiman D."/>
            <person name="Pearson M."/>
            <person name="Priest M."/>
            <person name="Roberts A."/>
            <person name="Saif S."/>
            <person name="Shea T."/>
            <person name="Shenoy N."/>
            <person name="Sisk P."/>
            <person name="Stolte C."/>
            <person name="Sykes S."/>
            <person name="Yandava C."/>
            <person name="Wortman J."/>
            <person name="Nusbaum C."/>
            <person name="Birren B."/>
        </authorList>
    </citation>
    <scope>NUCLEOTIDE SEQUENCE</scope>
    <source>
        <strain evidence="4">ATCC 64411</strain>
    </source>
</reference>
<sequence>MGFHEGLRLLLENGADANVVDKQLFTPLHHLVSNGKANQHASLNALARAGASLEARDSHGRTPLMLAAQLCRKTMVQWLLEMGADRLACLEDGSVAADLATDQGVKRMLGRRPNSHGGGYVAPVYH</sequence>
<dbReference type="PROSITE" id="PS50088">
    <property type="entry name" value="ANK_REPEAT"/>
    <property type="match status" value="2"/>
</dbReference>
<organism evidence="5 6">
    <name type="scientific">Magnaporthiopsis poae (strain ATCC 64411 / 73-15)</name>
    <name type="common">Kentucky bluegrass fungus</name>
    <name type="synonym">Magnaporthe poae</name>
    <dbReference type="NCBI Taxonomy" id="644358"/>
    <lineage>
        <taxon>Eukaryota</taxon>
        <taxon>Fungi</taxon>
        <taxon>Dikarya</taxon>
        <taxon>Ascomycota</taxon>
        <taxon>Pezizomycotina</taxon>
        <taxon>Sordariomycetes</taxon>
        <taxon>Sordariomycetidae</taxon>
        <taxon>Magnaporthales</taxon>
        <taxon>Magnaporthaceae</taxon>
        <taxon>Magnaporthiopsis</taxon>
    </lineage>
</organism>
<evidence type="ECO:0000313" key="4">
    <source>
        <dbReference type="EMBL" id="KLU80986.1"/>
    </source>
</evidence>
<reference evidence="6" key="1">
    <citation type="submission" date="2010-05" db="EMBL/GenBank/DDBJ databases">
        <title>The genome sequence of Magnaporthe poae strain ATCC 64411.</title>
        <authorList>
            <person name="Ma L.-J."/>
            <person name="Dead R."/>
            <person name="Young S."/>
            <person name="Zeng Q."/>
            <person name="Koehrsen M."/>
            <person name="Alvarado L."/>
            <person name="Berlin A."/>
            <person name="Chapman S.B."/>
            <person name="Chen Z."/>
            <person name="Freedman E."/>
            <person name="Gellesch M."/>
            <person name="Goldberg J."/>
            <person name="Griggs A."/>
            <person name="Gujja S."/>
            <person name="Heilman E.R."/>
            <person name="Heiman D."/>
            <person name="Hepburn T."/>
            <person name="Howarth C."/>
            <person name="Jen D."/>
            <person name="Larson L."/>
            <person name="Mehta T."/>
            <person name="Neiman D."/>
            <person name="Pearson M."/>
            <person name="Roberts A."/>
            <person name="Saif S."/>
            <person name="Shea T."/>
            <person name="Shenoy N."/>
            <person name="Sisk P."/>
            <person name="Stolte C."/>
            <person name="Sykes S."/>
            <person name="Walk T."/>
            <person name="White J."/>
            <person name="Yandava C."/>
            <person name="Haas B."/>
            <person name="Nusbaum C."/>
            <person name="Birren B."/>
        </authorList>
    </citation>
    <scope>NUCLEOTIDE SEQUENCE [LARGE SCALE GENOMIC DNA]</scope>
    <source>
        <strain evidence="6">ATCC 64411 / 73-15</strain>
    </source>
</reference>
<accession>A0A0C4DK19</accession>
<dbReference type="VEuPathDB" id="FungiDB:MAPG_00082"/>
<dbReference type="GO" id="GO:0005634">
    <property type="term" value="C:nucleus"/>
    <property type="evidence" value="ECO:0007669"/>
    <property type="project" value="TreeGrafter"/>
</dbReference>
<dbReference type="SUPFAM" id="SSF48403">
    <property type="entry name" value="Ankyrin repeat"/>
    <property type="match status" value="1"/>
</dbReference>
<reference evidence="5" key="5">
    <citation type="submission" date="2015-06" db="UniProtKB">
        <authorList>
            <consortium name="EnsemblFungi"/>
        </authorList>
    </citation>
    <scope>IDENTIFICATION</scope>
    <source>
        <strain evidence="5">ATCC 64411</strain>
    </source>
</reference>
<keyword evidence="1" id="KW-0677">Repeat</keyword>
<dbReference type="EMBL" id="ADBL01000017">
    <property type="status" value="NOT_ANNOTATED_CDS"/>
    <property type="molecule type" value="Genomic_DNA"/>
</dbReference>
<dbReference type="Proteomes" id="UP000011715">
    <property type="component" value="Unassembled WGS sequence"/>
</dbReference>
<feature type="repeat" description="ANK" evidence="3">
    <location>
        <begin position="23"/>
        <end position="58"/>
    </location>
</feature>
<protein>
    <submittedName>
        <fullName evidence="4 5">Uncharacterized protein</fullName>
    </submittedName>
</protein>
<dbReference type="InterPro" id="IPR002110">
    <property type="entry name" value="Ankyrin_rpt"/>
</dbReference>
<dbReference type="AlphaFoldDB" id="A0A0C4DK19"/>
<dbReference type="Pfam" id="PF12796">
    <property type="entry name" value="Ank_2"/>
    <property type="match status" value="1"/>
</dbReference>
<dbReference type="InterPro" id="IPR050776">
    <property type="entry name" value="Ank_Repeat/CDKN_Inhibitor"/>
</dbReference>
<reference evidence="5" key="4">
    <citation type="journal article" date="2015" name="G3 (Bethesda)">
        <title>Genome sequences of three phytopathogenic species of the Magnaporthaceae family of fungi.</title>
        <authorList>
            <person name="Okagaki L.H."/>
            <person name="Nunes C.C."/>
            <person name="Sailsbery J."/>
            <person name="Clay B."/>
            <person name="Brown D."/>
            <person name="John T."/>
            <person name="Oh Y."/>
            <person name="Young N."/>
            <person name="Fitzgerald M."/>
            <person name="Haas B.J."/>
            <person name="Zeng Q."/>
            <person name="Young S."/>
            <person name="Adiconis X."/>
            <person name="Fan L."/>
            <person name="Levin J.Z."/>
            <person name="Mitchell T.K."/>
            <person name="Okubara P.A."/>
            <person name="Farman M.L."/>
            <person name="Kohn L.M."/>
            <person name="Birren B."/>
            <person name="Ma L.-J."/>
            <person name="Dean R.A."/>
        </authorList>
    </citation>
    <scope>NUCLEOTIDE SEQUENCE</scope>
    <source>
        <strain evidence="5">ATCC 64411 / 73-15</strain>
    </source>
</reference>
<name>A0A0C4DK19_MAGP6</name>
<keyword evidence="2 3" id="KW-0040">ANK repeat</keyword>
<evidence type="ECO:0000256" key="3">
    <source>
        <dbReference type="PROSITE-ProRule" id="PRU00023"/>
    </source>
</evidence>
<evidence type="ECO:0000256" key="1">
    <source>
        <dbReference type="ARBA" id="ARBA00022737"/>
    </source>
</evidence>
<evidence type="ECO:0000313" key="5">
    <source>
        <dbReference type="EnsemblFungi" id="MAPG_00082T0"/>
    </source>
</evidence>
<evidence type="ECO:0000313" key="6">
    <source>
        <dbReference type="Proteomes" id="UP000011715"/>
    </source>
</evidence>
<reference evidence="4" key="2">
    <citation type="submission" date="2010-05" db="EMBL/GenBank/DDBJ databases">
        <title>The Genome Sequence of Magnaporthe poae strain ATCC 64411.</title>
        <authorList>
            <consortium name="The Broad Institute Genome Sequencing Platform"/>
            <consortium name="Broad Institute Genome Sequencing Center for Infectious Disease"/>
            <person name="Ma L.-J."/>
            <person name="Dead R."/>
            <person name="Young S."/>
            <person name="Zeng Q."/>
            <person name="Koehrsen M."/>
            <person name="Alvarado L."/>
            <person name="Berlin A."/>
            <person name="Chapman S.B."/>
            <person name="Chen Z."/>
            <person name="Freedman E."/>
            <person name="Gellesch M."/>
            <person name="Goldberg J."/>
            <person name="Griggs A."/>
            <person name="Gujja S."/>
            <person name="Heilman E.R."/>
            <person name="Heiman D."/>
            <person name="Hepburn T."/>
            <person name="Howarth C."/>
            <person name="Jen D."/>
            <person name="Larson L."/>
            <person name="Mehta T."/>
            <person name="Neiman D."/>
            <person name="Pearson M."/>
            <person name="Roberts A."/>
            <person name="Saif S."/>
            <person name="Shea T."/>
            <person name="Shenoy N."/>
            <person name="Sisk P."/>
            <person name="Stolte C."/>
            <person name="Sykes S."/>
            <person name="Walk T."/>
            <person name="White J."/>
            <person name="Yandava C."/>
            <person name="Haas B."/>
            <person name="Nusbaum C."/>
            <person name="Birren B."/>
        </authorList>
    </citation>
    <scope>NUCLEOTIDE SEQUENCE</scope>
    <source>
        <strain evidence="4">ATCC 64411</strain>
    </source>
</reference>